<evidence type="ECO:0000313" key="2">
    <source>
        <dbReference type="EMBL" id="ESZ96610.1"/>
    </source>
</evidence>
<accession>W9CQ31</accession>
<gene>
    <name evidence="2" type="ORF">SBOR_2977</name>
</gene>
<feature type="compositionally biased region" description="Polar residues" evidence="1">
    <location>
        <begin position="364"/>
        <end position="377"/>
    </location>
</feature>
<dbReference type="OrthoDB" id="5126078at2759"/>
<feature type="compositionally biased region" description="Polar residues" evidence="1">
    <location>
        <begin position="269"/>
        <end position="293"/>
    </location>
</feature>
<sequence length="536" mass="60905">MQSGIYFRKHGLILDGKAHELYERAHITVQKELERNPKEHETTALMTCLINSNCFTGLDSNYTSTSEYYVDYAKGEQADIVVRYGQGGNFNAKILSRQKLLMIGECKRTMRSTGSHLLKLEWQAYRYCQIYFQSSEGREVQHIFAATMVGAHMRLWRCERDDRFDAEREKEPGEYRGYWAEVATGQPLLRPDANWSKYRDVGLDRNNNYFQQSFTMIKNNPPQEMTTDAEYWGENISKKYIGSLYGNPGCLTSESRKVSELIEDMASFGVNSGTNPSRNQTGGSSSHTASTDTPSRRQRDTPRNALYPQPSQHPSRSTAAPSSNRGRPTTYDRLDAPGMHRMSSAPRSSSTNHHPDEYTPQPIQPASSRAPTRSGQSDYRDESNLRPPRPSDHRSSTLSSSSSRAQDQGRAHSGMPPPRPERRYENIPSQQPDQTYGAPSSSSSSSRRRHHESARSASPAPRQEPRYENDSFHRAPIHVLVEVGKAEVYFHDGSRRLQTDRDAWKQSRIDGKSVRLYGSRSGQRYYYIAGRDDTSI</sequence>
<dbReference type="EMBL" id="AYSA01000131">
    <property type="protein sequence ID" value="ESZ96610.1"/>
    <property type="molecule type" value="Genomic_DNA"/>
</dbReference>
<dbReference type="HOGENOM" id="CLU_508212_0_0_1"/>
<keyword evidence="3" id="KW-1185">Reference proteome</keyword>
<name>W9CQ31_SCLBF</name>
<comment type="caution">
    <text evidence="2">The sequence shown here is derived from an EMBL/GenBank/DDBJ whole genome shotgun (WGS) entry which is preliminary data.</text>
</comment>
<feature type="compositionally biased region" description="Basic and acidic residues" evidence="1">
    <location>
        <begin position="378"/>
        <end position="395"/>
    </location>
</feature>
<organism evidence="2 3">
    <name type="scientific">Sclerotinia borealis (strain F-4128)</name>
    <dbReference type="NCBI Taxonomy" id="1432307"/>
    <lineage>
        <taxon>Eukaryota</taxon>
        <taxon>Fungi</taxon>
        <taxon>Dikarya</taxon>
        <taxon>Ascomycota</taxon>
        <taxon>Pezizomycotina</taxon>
        <taxon>Leotiomycetes</taxon>
        <taxon>Helotiales</taxon>
        <taxon>Sclerotiniaceae</taxon>
        <taxon>Sclerotinia</taxon>
    </lineage>
</organism>
<feature type="compositionally biased region" description="Polar residues" evidence="1">
    <location>
        <begin position="309"/>
        <end position="327"/>
    </location>
</feature>
<evidence type="ECO:0000256" key="1">
    <source>
        <dbReference type="SAM" id="MobiDB-lite"/>
    </source>
</evidence>
<dbReference type="Proteomes" id="UP000019487">
    <property type="component" value="Unassembled WGS sequence"/>
</dbReference>
<protein>
    <submittedName>
        <fullName evidence="2">Uncharacterized protein</fullName>
    </submittedName>
</protein>
<feature type="region of interest" description="Disordered" evidence="1">
    <location>
        <begin position="269"/>
        <end position="469"/>
    </location>
</feature>
<evidence type="ECO:0000313" key="3">
    <source>
        <dbReference type="Proteomes" id="UP000019487"/>
    </source>
</evidence>
<proteinExistence type="predicted"/>
<dbReference type="AlphaFoldDB" id="W9CQ31"/>
<reference evidence="2 3" key="1">
    <citation type="journal article" date="2014" name="Genome Announc.">
        <title>Draft genome sequence of Sclerotinia borealis, a psychrophilic plant pathogenic fungus.</title>
        <authorList>
            <person name="Mardanov A.V."/>
            <person name="Beletsky A.V."/>
            <person name="Kadnikov V.V."/>
            <person name="Ignatov A.N."/>
            <person name="Ravin N.V."/>
        </authorList>
    </citation>
    <scope>NUCLEOTIDE SEQUENCE [LARGE SCALE GENOMIC DNA]</scope>
    <source>
        <strain evidence="3">F-4157</strain>
    </source>
</reference>